<evidence type="ECO:0000313" key="6">
    <source>
        <dbReference type="EMBL" id="KAK1376250.1"/>
    </source>
</evidence>
<evidence type="ECO:0000259" key="5">
    <source>
        <dbReference type="Pfam" id="PF00154"/>
    </source>
</evidence>
<dbReference type="InterPro" id="IPR027417">
    <property type="entry name" value="P-loop_NTPase"/>
</dbReference>
<dbReference type="AlphaFoldDB" id="A0AAD8I056"/>
<comment type="caution">
    <text evidence="6">The sequence shown here is derived from an EMBL/GenBank/DDBJ whole genome shotgun (WGS) entry which is preliminary data.</text>
</comment>
<evidence type="ECO:0000256" key="3">
    <source>
        <dbReference type="ARBA" id="ARBA00022840"/>
    </source>
</evidence>
<proteinExistence type="inferred from homology"/>
<dbReference type="PANTHER" id="PTHR45900">
    <property type="entry name" value="RECA"/>
    <property type="match status" value="1"/>
</dbReference>
<dbReference type="Proteomes" id="UP001237642">
    <property type="component" value="Unassembled WGS sequence"/>
</dbReference>
<evidence type="ECO:0000256" key="1">
    <source>
        <dbReference type="ARBA" id="ARBA00009391"/>
    </source>
</evidence>
<reference evidence="6" key="2">
    <citation type="submission" date="2023-05" db="EMBL/GenBank/DDBJ databases">
        <authorList>
            <person name="Schelkunov M.I."/>
        </authorList>
    </citation>
    <scope>NUCLEOTIDE SEQUENCE</scope>
    <source>
        <strain evidence="6">Hsosn_3</strain>
        <tissue evidence="6">Leaf</tissue>
    </source>
</reference>
<keyword evidence="4" id="KW-0233">DNA recombination</keyword>
<protein>
    <recommendedName>
        <fullName evidence="5">RecA-like N-terminal domain-containing protein</fullName>
    </recommendedName>
</protein>
<dbReference type="Pfam" id="PF00154">
    <property type="entry name" value="RecA_N"/>
    <property type="match status" value="1"/>
</dbReference>
<reference evidence="6" key="1">
    <citation type="submission" date="2023-02" db="EMBL/GenBank/DDBJ databases">
        <title>Genome of toxic invasive species Heracleum sosnowskyi carries increased number of genes despite the absence of recent whole-genome duplications.</title>
        <authorList>
            <person name="Schelkunov M."/>
            <person name="Shtratnikova V."/>
            <person name="Makarenko M."/>
            <person name="Klepikova A."/>
            <person name="Omelchenko D."/>
            <person name="Novikova G."/>
            <person name="Obukhova E."/>
            <person name="Bogdanov V."/>
            <person name="Penin A."/>
            <person name="Logacheva M."/>
        </authorList>
    </citation>
    <scope>NUCLEOTIDE SEQUENCE</scope>
    <source>
        <strain evidence="6">Hsosn_3</strain>
        <tissue evidence="6">Leaf</tissue>
    </source>
</reference>
<accession>A0AAD8I056</accession>
<dbReference type="GO" id="GO:0006281">
    <property type="term" value="P:DNA repair"/>
    <property type="evidence" value="ECO:0007669"/>
    <property type="project" value="InterPro"/>
</dbReference>
<dbReference type="SUPFAM" id="SSF52540">
    <property type="entry name" value="P-loop containing nucleoside triphosphate hydrolases"/>
    <property type="match status" value="1"/>
</dbReference>
<evidence type="ECO:0000313" key="7">
    <source>
        <dbReference type="Proteomes" id="UP001237642"/>
    </source>
</evidence>
<comment type="similarity">
    <text evidence="1">Belongs to the RecA family.</text>
</comment>
<keyword evidence="2" id="KW-0547">Nucleotide-binding</keyword>
<dbReference type="InterPro" id="IPR013765">
    <property type="entry name" value="DNA_recomb/repair_RecA"/>
</dbReference>
<organism evidence="6 7">
    <name type="scientific">Heracleum sosnowskyi</name>
    <dbReference type="NCBI Taxonomy" id="360622"/>
    <lineage>
        <taxon>Eukaryota</taxon>
        <taxon>Viridiplantae</taxon>
        <taxon>Streptophyta</taxon>
        <taxon>Embryophyta</taxon>
        <taxon>Tracheophyta</taxon>
        <taxon>Spermatophyta</taxon>
        <taxon>Magnoliopsida</taxon>
        <taxon>eudicotyledons</taxon>
        <taxon>Gunneridae</taxon>
        <taxon>Pentapetalae</taxon>
        <taxon>asterids</taxon>
        <taxon>campanulids</taxon>
        <taxon>Apiales</taxon>
        <taxon>Apiaceae</taxon>
        <taxon>Apioideae</taxon>
        <taxon>apioid superclade</taxon>
        <taxon>Tordylieae</taxon>
        <taxon>Tordyliinae</taxon>
        <taxon>Heracleum</taxon>
    </lineage>
</organism>
<dbReference type="GO" id="GO:0006310">
    <property type="term" value="P:DNA recombination"/>
    <property type="evidence" value="ECO:0007669"/>
    <property type="project" value="UniProtKB-KW"/>
</dbReference>
<dbReference type="EMBL" id="JAUIZM010000007">
    <property type="protein sequence ID" value="KAK1376250.1"/>
    <property type="molecule type" value="Genomic_DNA"/>
</dbReference>
<evidence type="ECO:0000256" key="4">
    <source>
        <dbReference type="ARBA" id="ARBA00023172"/>
    </source>
</evidence>
<feature type="domain" description="RecA-like N-terminal" evidence="5">
    <location>
        <begin position="4"/>
        <end position="50"/>
    </location>
</feature>
<gene>
    <name evidence="6" type="ORF">POM88_032443</name>
</gene>
<dbReference type="PANTHER" id="PTHR45900:SF1">
    <property type="entry name" value="MITOCHONDRIAL DNA REPAIR PROTEIN RECA HOMOLOG-RELATED"/>
    <property type="match status" value="1"/>
</dbReference>
<dbReference type="InterPro" id="IPR049428">
    <property type="entry name" value="RecA-like_N"/>
</dbReference>
<dbReference type="GO" id="GO:0005524">
    <property type="term" value="F:ATP binding"/>
    <property type="evidence" value="ECO:0007669"/>
    <property type="project" value="UniProtKB-KW"/>
</dbReference>
<keyword evidence="3" id="KW-0067">ATP-binding</keyword>
<name>A0AAD8I056_9APIA</name>
<sequence length="102" mass="11568">MFFETFPCGCLTLDFALGGGLPQGRIVEINGPESSGKSTLALHMIPEVQVLCSSYYCCSWKLVYYILQHAEIWRKNQEESQHMRSAGTSSKITWFALARRDM</sequence>
<dbReference type="Gene3D" id="3.40.50.300">
    <property type="entry name" value="P-loop containing nucleotide triphosphate hydrolases"/>
    <property type="match status" value="1"/>
</dbReference>
<keyword evidence="7" id="KW-1185">Reference proteome</keyword>
<dbReference type="GO" id="GO:0003697">
    <property type="term" value="F:single-stranded DNA binding"/>
    <property type="evidence" value="ECO:0007669"/>
    <property type="project" value="InterPro"/>
</dbReference>
<evidence type="ECO:0000256" key="2">
    <source>
        <dbReference type="ARBA" id="ARBA00022741"/>
    </source>
</evidence>